<reference evidence="2" key="1">
    <citation type="submission" date="2016-11" db="EMBL/GenBank/DDBJ databases">
        <authorList>
            <person name="Varghese N."/>
            <person name="Submissions S."/>
        </authorList>
    </citation>
    <scope>NUCLEOTIDE SEQUENCE [LARGE SCALE GENOMIC DNA]</scope>
    <source>
        <strain evidence="2">DSM 10124</strain>
    </source>
</reference>
<name>A0A1M5AWK8_9CLOT</name>
<proteinExistence type="predicted"/>
<protein>
    <submittedName>
        <fullName evidence="1">Uncharacterized protein</fullName>
    </submittedName>
</protein>
<keyword evidence="2" id="KW-1185">Reference proteome</keyword>
<dbReference type="RefSeq" id="WP_156897910.1">
    <property type="nucleotide sequence ID" value="NZ_FQVG01000058.1"/>
</dbReference>
<dbReference type="Proteomes" id="UP000184423">
    <property type="component" value="Unassembled WGS sequence"/>
</dbReference>
<sequence>MNDKPKCFEAIELIKNTCKGKNQPQCKMCKYYIWFKMGDEDTAVNIIKTLLQDE</sequence>
<dbReference type="AlphaFoldDB" id="A0A1M5AWK8"/>
<organism evidence="1 2">
    <name type="scientific">Caloramator proteoclasticus DSM 10124</name>
    <dbReference type="NCBI Taxonomy" id="1121262"/>
    <lineage>
        <taxon>Bacteria</taxon>
        <taxon>Bacillati</taxon>
        <taxon>Bacillota</taxon>
        <taxon>Clostridia</taxon>
        <taxon>Eubacteriales</taxon>
        <taxon>Clostridiaceae</taxon>
        <taxon>Caloramator</taxon>
    </lineage>
</organism>
<dbReference type="EMBL" id="FQVG01000058">
    <property type="protein sequence ID" value="SHF34605.1"/>
    <property type="molecule type" value="Genomic_DNA"/>
</dbReference>
<evidence type="ECO:0000313" key="2">
    <source>
        <dbReference type="Proteomes" id="UP000184423"/>
    </source>
</evidence>
<gene>
    <name evidence="1" type="ORF">SAMN02746091_02311</name>
</gene>
<evidence type="ECO:0000313" key="1">
    <source>
        <dbReference type="EMBL" id="SHF34605.1"/>
    </source>
</evidence>
<accession>A0A1M5AWK8</accession>